<evidence type="ECO:0000256" key="1">
    <source>
        <dbReference type="ARBA" id="ARBA00004651"/>
    </source>
</evidence>
<dbReference type="InterPro" id="IPR052192">
    <property type="entry name" value="Insect_Ionotropic_Sensory_Rcpt"/>
</dbReference>
<keyword evidence="7" id="KW-0325">Glycoprotein</keyword>
<dbReference type="PANTHER" id="PTHR42643:SF41">
    <property type="entry name" value="IONOTROPIC RECEPTOR 20A-RELATED"/>
    <property type="match status" value="1"/>
</dbReference>
<keyword evidence="4 8" id="KW-1133">Transmembrane helix</keyword>
<dbReference type="Proteomes" id="UP000095300">
    <property type="component" value="Unassembled WGS sequence"/>
</dbReference>
<reference evidence="9" key="1">
    <citation type="submission" date="2020-05" db="UniProtKB">
        <authorList>
            <consortium name="EnsemblMetazoa"/>
        </authorList>
    </citation>
    <scope>IDENTIFICATION</scope>
    <source>
        <strain evidence="9">USDA</strain>
    </source>
</reference>
<dbReference type="AlphaFoldDB" id="A0A1I8PDH5"/>
<protein>
    <recommendedName>
        <fullName evidence="11">Ionotropic receptor</fullName>
    </recommendedName>
</protein>
<evidence type="ECO:0000256" key="6">
    <source>
        <dbReference type="ARBA" id="ARBA00023170"/>
    </source>
</evidence>
<evidence type="ECO:0008006" key="11">
    <source>
        <dbReference type="Google" id="ProtNLM"/>
    </source>
</evidence>
<organism evidence="9 10">
    <name type="scientific">Stomoxys calcitrans</name>
    <name type="common">Stable fly</name>
    <name type="synonym">Conops calcitrans</name>
    <dbReference type="NCBI Taxonomy" id="35570"/>
    <lineage>
        <taxon>Eukaryota</taxon>
        <taxon>Metazoa</taxon>
        <taxon>Ecdysozoa</taxon>
        <taxon>Arthropoda</taxon>
        <taxon>Hexapoda</taxon>
        <taxon>Insecta</taxon>
        <taxon>Pterygota</taxon>
        <taxon>Neoptera</taxon>
        <taxon>Endopterygota</taxon>
        <taxon>Diptera</taxon>
        <taxon>Brachycera</taxon>
        <taxon>Muscomorpha</taxon>
        <taxon>Muscoidea</taxon>
        <taxon>Muscidae</taxon>
        <taxon>Stomoxys</taxon>
    </lineage>
</organism>
<evidence type="ECO:0000256" key="3">
    <source>
        <dbReference type="ARBA" id="ARBA00022692"/>
    </source>
</evidence>
<dbReference type="SUPFAM" id="SSF53850">
    <property type="entry name" value="Periplasmic binding protein-like II"/>
    <property type="match status" value="1"/>
</dbReference>
<evidence type="ECO:0000256" key="5">
    <source>
        <dbReference type="ARBA" id="ARBA00023136"/>
    </source>
</evidence>
<feature type="transmembrane region" description="Helical" evidence="8">
    <location>
        <begin position="579"/>
        <end position="602"/>
    </location>
</feature>
<sequence>MVIILTTILIIRVLMMCSAFLLNLTKSNSAVIRQPYNRLLYSTLLREIHHEQSFETILIVHNGNYAPEVLLQAIQQLQLPLMIVTKAERSFGLKQNFNSEIMAILVMDSSIDLKLVDTLANILNNIRHTRILNIAINVKAQEEYKKSMMLSYKYYNMTNVLLTFVHREANEAGIMKFFLLKPYPHYHWDALCQPNMTPHFQQHWRNMQNKTLLTFVEKSDIRSLYFQDEKGKMQLNGYVARFVSLFAELFNVSLQMAYPLNLSHPARSFLSRQDSLDNKDLDIPMFLHTTSNEDELLHWTDIYEFDQGLFMVPCAQSLSTREVYAILLNVEFLGCLVASTLLLSLIHSLIDYIVDDIVQPARLVFSDRVFPAVLGQPFAVRYTHSRSLKILQLLLFILGLYINTQFSVNVKTLLTRPPQHRPIESIQDIVNSPQKILLYEAEHEIISAFSGHNMRSVITTQNYTYLIDMQLHLNTAYSYYISSGLWEILMRQQHFYAHQVFCTYDNQTLFQNLPWAIPLQPNSPYREPLNYLINQIHDLGFMDAWVSSTFSDLLKLKLMSLYEPHVQNAPKSLKVNDLFWTWIMVTTGLCTSCLVFLLEVIWRGIGKKMATVRKARWKK</sequence>
<dbReference type="PANTHER" id="PTHR42643">
    <property type="entry name" value="IONOTROPIC RECEPTOR 20A-RELATED"/>
    <property type="match status" value="1"/>
</dbReference>
<dbReference type="OrthoDB" id="7882716at2759"/>
<evidence type="ECO:0000256" key="7">
    <source>
        <dbReference type="ARBA" id="ARBA00023180"/>
    </source>
</evidence>
<evidence type="ECO:0000256" key="8">
    <source>
        <dbReference type="SAM" id="Phobius"/>
    </source>
</evidence>
<keyword evidence="6" id="KW-0675">Receptor</keyword>
<evidence type="ECO:0000256" key="2">
    <source>
        <dbReference type="ARBA" id="ARBA00022475"/>
    </source>
</evidence>
<name>A0A1I8PDH5_STOCA</name>
<accession>A0A1I8PDH5</accession>
<keyword evidence="2" id="KW-1003">Cell membrane</keyword>
<keyword evidence="3 8" id="KW-0812">Transmembrane</keyword>
<evidence type="ECO:0000313" key="10">
    <source>
        <dbReference type="Proteomes" id="UP000095300"/>
    </source>
</evidence>
<evidence type="ECO:0000313" key="9">
    <source>
        <dbReference type="EnsemblMetazoa" id="SCAU007033-PA"/>
    </source>
</evidence>
<comment type="subcellular location">
    <subcellularLocation>
        <location evidence="1">Cell membrane</location>
        <topology evidence="1">Multi-pass membrane protein</topology>
    </subcellularLocation>
</comment>
<proteinExistence type="predicted"/>
<dbReference type="GO" id="GO:0005886">
    <property type="term" value="C:plasma membrane"/>
    <property type="evidence" value="ECO:0007669"/>
    <property type="project" value="UniProtKB-SubCell"/>
</dbReference>
<keyword evidence="5 8" id="KW-0472">Membrane</keyword>
<dbReference type="KEGG" id="scac:106087526"/>
<keyword evidence="10" id="KW-1185">Reference proteome</keyword>
<dbReference type="EnsemblMetazoa" id="SCAU007033-RA">
    <property type="protein sequence ID" value="SCAU007033-PA"/>
    <property type="gene ID" value="SCAU007033"/>
</dbReference>
<gene>
    <name evidence="9" type="primary">106087526</name>
</gene>
<dbReference type="VEuPathDB" id="VectorBase:SCAU007033"/>
<evidence type="ECO:0000256" key="4">
    <source>
        <dbReference type="ARBA" id="ARBA00022989"/>
    </source>
</evidence>